<keyword evidence="3 4" id="KW-0597">Phosphoprotein</keyword>
<dbReference type="PROSITE" id="PS50109">
    <property type="entry name" value="HIS_KIN"/>
    <property type="match status" value="1"/>
</dbReference>
<feature type="domain" description="Histidine kinase" evidence="6">
    <location>
        <begin position="256"/>
        <end position="469"/>
    </location>
</feature>
<dbReference type="CDD" id="cd00082">
    <property type="entry name" value="HisKA"/>
    <property type="match status" value="1"/>
</dbReference>
<feature type="modified residue" description="4-aspartylphosphate" evidence="4">
    <location>
        <position position="543"/>
    </location>
</feature>
<accession>A0ABN6PIR2</accession>
<dbReference type="Gene3D" id="3.40.50.2300">
    <property type="match status" value="1"/>
</dbReference>
<dbReference type="PANTHER" id="PTHR43547:SF2">
    <property type="entry name" value="HYBRID SIGNAL TRANSDUCTION HISTIDINE KINASE C"/>
    <property type="match status" value="1"/>
</dbReference>
<protein>
    <recommendedName>
        <fullName evidence="2">histidine kinase</fullName>
        <ecNumber evidence="2">2.7.13.3</ecNumber>
    </recommendedName>
</protein>
<keyword evidence="5" id="KW-1133">Transmembrane helix</keyword>
<sequence length="610" mass="65732">MTTRLQIVPEPSEAAMRGAARQPERRSAARRSRDAGTGYFFRAALPLAGLHTAALLMGGLNGLWTFPFGGVRTEAAALDGLLLLIGIALLAAWWAALWAYRHRRPAWSARWQDRRRWQRTLETLVGANLVWLGVTSWLDGVAGSERLAVATLLHVTVAVTAAATLPMAPRAAGWSLAGLASPTLAWWLTGQPLGHGMAALLLIAALAVAALLWRHGSHWQRMGQRLIEVGDRVRHLTEERDAAIRADHDKLRFVAAASHDLRQPMHALGLFVATLEGRLQGTPDEPLTHSMMRSVETLDRSFTALLDISRLDAGTVCPNLQRFPLRDLFRRLHMHFAGLAEEHGLGLRFSPGGKTVTSDPQLLERILANLIQNALRYTREGGVVVLARTTRSHIHVEVWDSGCGISAADLPHIFDEFYRAGHAGRDAAQGLGMGLAIVKRLAVLLGLTLEVASRPGRGTMFRVGIPIGSAPDVADATAAADTIPAPVLQAGTILVIDDEADIRDGLATLLRSWGFDAHAAADIAAARSVAQVLDGQLDLVISDLHLLDGEDGLDAVAAVRQACGRRVPAMIVTGDTSPAEIRRASASGNMVLFKPLQPSKLFGVLRSIVR</sequence>
<gene>
    <name evidence="8" type="ORF">CATMQ487_18390</name>
</gene>
<proteinExistence type="predicted"/>
<evidence type="ECO:0000259" key="7">
    <source>
        <dbReference type="PROSITE" id="PS50110"/>
    </source>
</evidence>
<dbReference type="Gene3D" id="3.30.565.10">
    <property type="entry name" value="Histidine kinase-like ATPase, C-terminal domain"/>
    <property type="match status" value="1"/>
</dbReference>
<feature type="transmembrane region" description="Helical" evidence="5">
    <location>
        <begin position="147"/>
        <end position="165"/>
    </location>
</feature>
<dbReference type="CDD" id="cd00156">
    <property type="entry name" value="REC"/>
    <property type="match status" value="1"/>
</dbReference>
<dbReference type="SMART" id="SM00388">
    <property type="entry name" value="HisKA"/>
    <property type="match status" value="1"/>
</dbReference>
<dbReference type="SMART" id="SM00387">
    <property type="entry name" value="HATPase_c"/>
    <property type="match status" value="1"/>
</dbReference>
<evidence type="ECO:0000259" key="6">
    <source>
        <dbReference type="PROSITE" id="PS50109"/>
    </source>
</evidence>
<dbReference type="InterPro" id="IPR004358">
    <property type="entry name" value="Sig_transdc_His_kin-like_C"/>
</dbReference>
<evidence type="ECO:0000256" key="3">
    <source>
        <dbReference type="ARBA" id="ARBA00022553"/>
    </source>
</evidence>
<feature type="domain" description="Response regulatory" evidence="7">
    <location>
        <begin position="492"/>
        <end position="609"/>
    </location>
</feature>
<dbReference type="InterPro" id="IPR036097">
    <property type="entry name" value="HisK_dim/P_sf"/>
</dbReference>
<keyword evidence="9" id="KW-1185">Reference proteome</keyword>
<organism evidence="8 9">
    <name type="scientific">Sphaerotilus microaerophilus</name>
    <dbReference type="NCBI Taxonomy" id="2914710"/>
    <lineage>
        <taxon>Bacteria</taxon>
        <taxon>Pseudomonadati</taxon>
        <taxon>Pseudomonadota</taxon>
        <taxon>Betaproteobacteria</taxon>
        <taxon>Burkholderiales</taxon>
        <taxon>Sphaerotilaceae</taxon>
        <taxon>Sphaerotilus</taxon>
    </lineage>
</organism>
<dbReference type="PANTHER" id="PTHR43547">
    <property type="entry name" value="TWO-COMPONENT HISTIDINE KINASE"/>
    <property type="match status" value="1"/>
</dbReference>
<dbReference type="SUPFAM" id="SSF47384">
    <property type="entry name" value="Homodimeric domain of signal transducing histidine kinase"/>
    <property type="match status" value="1"/>
</dbReference>
<dbReference type="InterPro" id="IPR003594">
    <property type="entry name" value="HATPase_dom"/>
</dbReference>
<evidence type="ECO:0000256" key="4">
    <source>
        <dbReference type="PROSITE-ProRule" id="PRU00169"/>
    </source>
</evidence>
<comment type="catalytic activity">
    <reaction evidence="1">
        <text>ATP + protein L-histidine = ADP + protein N-phospho-L-histidine.</text>
        <dbReference type="EC" id="2.7.13.3"/>
    </reaction>
</comment>
<name>A0ABN6PIR2_9BURK</name>
<dbReference type="CDD" id="cd00075">
    <property type="entry name" value="HATPase"/>
    <property type="match status" value="1"/>
</dbReference>
<dbReference type="SUPFAM" id="SSF52172">
    <property type="entry name" value="CheY-like"/>
    <property type="match status" value="1"/>
</dbReference>
<dbReference type="Pfam" id="PF00512">
    <property type="entry name" value="HisKA"/>
    <property type="match status" value="1"/>
</dbReference>
<dbReference type="InterPro" id="IPR001789">
    <property type="entry name" value="Sig_transdc_resp-reg_receiver"/>
</dbReference>
<evidence type="ECO:0000313" key="9">
    <source>
        <dbReference type="Proteomes" id="UP001057498"/>
    </source>
</evidence>
<dbReference type="InterPro" id="IPR005467">
    <property type="entry name" value="His_kinase_dom"/>
</dbReference>
<dbReference type="Pfam" id="PF00072">
    <property type="entry name" value="Response_reg"/>
    <property type="match status" value="1"/>
</dbReference>
<keyword evidence="5" id="KW-0472">Membrane</keyword>
<keyword evidence="5" id="KW-0812">Transmembrane</keyword>
<dbReference type="Proteomes" id="UP001057498">
    <property type="component" value="Chromosome"/>
</dbReference>
<feature type="transmembrane region" description="Helical" evidence="5">
    <location>
        <begin position="195"/>
        <end position="213"/>
    </location>
</feature>
<dbReference type="EC" id="2.7.13.3" evidence="2"/>
<reference evidence="8" key="1">
    <citation type="submission" date="2022-04" db="EMBL/GenBank/DDBJ databases">
        <title>Whole genome sequence of Sphaerotilus sp. FB-5.</title>
        <authorList>
            <person name="Takeda M."/>
            <person name="Narihara S."/>
            <person name="Akimoto M."/>
            <person name="Akimoto R."/>
            <person name="Nishiyashiki S."/>
            <person name="Murakami T."/>
        </authorList>
    </citation>
    <scope>NUCLEOTIDE SEQUENCE</scope>
    <source>
        <strain evidence="8">FB-5</strain>
    </source>
</reference>
<dbReference type="InterPro" id="IPR003661">
    <property type="entry name" value="HisK_dim/P_dom"/>
</dbReference>
<evidence type="ECO:0000256" key="1">
    <source>
        <dbReference type="ARBA" id="ARBA00000085"/>
    </source>
</evidence>
<evidence type="ECO:0000256" key="5">
    <source>
        <dbReference type="SAM" id="Phobius"/>
    </source>
</evidence>
<dbReference type="RefSeq" id="WP_251972956.1">
    <property type="nucleotide sequence ID" value="NZ_AP025730.1"/>
</dbReference>
<dbReference type="SMART" id="SM00448">
    <property type="entry name" value="REC"/>
    <property type="match status" value="1"/>
</dbReference>
<dbReference type="SUPFAM" id="SSF55874">
    <property type="entry name" value="ATPase domain of HSP90 chaperone/DNA topoisomerase II/histidine kinase"/>
    <property type="match status" value="1"/>
</dbReference>
<dbReference type="InterPro" id="IPR011006">
    <property type="entry name" value="CheY-like_superfamily"/>
</dbReference>
<dbReference type="Gene3D" id="1.10.287.130">
    <property type="match status" value="1"/>
</dbReference>
<feature type="transmembrane region" description="Helical" evidence="5">
    <location>
        <begin position="39"/>
        <end position="60"/>
    </location>
</feature>
<dbReference type="PROSITE" id="PS50110">
    <property type="entry name" value="RESPONSE_REGULATORY"/>
    <property type="match status" value="1"/>
</dbReference>
<evidence type="ECO:0000313" key="8">
    <source>
        <dbReference type="EMBL" id="BDI04869.1"/>
    </source>
</evidence>
<dbReference type="EMBL" id="AP025730">
    <property type="protein sequence ID" value="BDI04869.1"/>
    <property type="molecule type" value="Genomic_DNA"/>
</dbReference>
<dbReference type="InterPro" id="IPR036890">
    <property type="entry name" value="HATPase_C_sf"/>
</dbReference>
<feature type="transmembrane region" description="Helical" evidence="5">
    <location>
        <begin position="80"/>
        <end position="100"/>
    </location>
</feature>
<dbReference type="Pfam" id="PF02518">
    <property type="entry name" value="HATPase_c"/>
    <property type="match status" value="1"/>
</dbReference>
<dbReference type="PRINTS" id="PR00344">
    <property type="entry name" value="BCTRLSENSOR"/>
</dbReference>
<evidence type="ECO:0000256" key="2">
    <source>
        <dbReference type="ARBA" id="ARBA00012438"/>
    </source>
</evidence>